<protein>
    <submittedName>
        <fullName evidence="2">Uncharacterized protein</fullName>
    </submittedName>
</protein>
<dbReference type="EMBL" id="MU004234">
    <property type="protein sequence ID" value="KAF2670673.1"/>
    <property type="molecule type" value="Genomic_DNA"/>
</dbReference>
<reference evidence="2" key="1">
    <citation type="journal article" date="2020" name="Stud. Mycol.">
        <title>101 Dothideomycetes genomes: a test case for predicting lifestyles and emergence of pathogens.</title>
        <authorList>
            <person name="Haridas S."/>
            <person name="Albert R."/>
            <person name="Binder M."/>
            <person name="Bloem J."/>
            <person name="Labutti K."/>
            <person name="Salamov A."/>
            <person name="Andreopoulos B."/>
            <person name="Baker S."/>
            <person name="Barry K."/>
            <person name="Bills G."/>
            <person name="Bluhm B."/>
            <person name="Cannon C."/>
            <person name="Castanera R."/>
            <person name="Culley D."/>
            <person name="Daum C."/>
            <person name="Ezra D."/>
            <person name="Gonzalez J."/>
            <person name="Henrissat B."/>
            <person name="Kuo A."/>
            <person name="Liang C."/>
            <person name="Lipzen A."/>
            <person name="Lutzoni F."/>
            <person name="Magnuson J."/>
            <person name="Mondo S."/>
            <person name="Nolan M."/>
            <person name="Ohm R."/>
            <person name="Pangilinan J."/>
            <person name="Park H.-J."/>
            <person name="Ramirez L."/>
            <person name="Alfaro M."/>
            <person name="Sun H."/>
            <person name="Tritt A."/>
            <person name="Yoshinaga Y."/>
            <person name="Zwiers L.-H."/>
            <person name="Turgeon B."/>
            <person name="Goodwin S."/>
            <person name="Spatafora J."/>
            <person name="Crous P."/>
            <person name="Grigoriev I."/>
        </authorList>
    </citation>
    <scope>NUCLEOTIDE SEQUENCE</scope>
    <source>
        <strain evidence="2">CBS 115976</strain>
    </source>
</reference>
<proteinExistence type="predicted"/>
<keyword evidence="3" id="KW-1185">Reference proteome</keyword>
<feature type="region of interest" description="Disordered" evidence="1">
    <location>
        <begin position="1"/>
        <end position="66"/>
    </location>
</feature>
<dbReference type="AlphaFoldDB" id="A0A6A6UGV9"/>
<name>A0A6A6UGV9_9PEZI</name>
<accession>A0A6A6UGV9</accession>
<dbReference type="Proteomes" id="UP000799302">
    <property type="component" value="Unassembled WGS sequence"/>
</dbReference>
<gene>
    <name evidence="2" type="ORF">BT63DRAFT_439654</name>
</gene>
<evidence type="ECO:0000256" key="1">
    <source>
        <dbReference type="SAM" id="MobiDB-lite"/>
    </source>
</evidence>
<evidence type="ECO:0000313" key="2">
    <source>
        <dbReference type="EMBL" id="KAF2670673.1"/>
    </source>
</evidence>
<feature type="compositionally biased region" description="Polar residues" evidence="1">
    <location>
        <begin position="26"/>
        <end position="35"/>
    </location>
</feature>
<organism evidence="2 3">
    <name type="scientific">Microthyrium microscopicum</name>
    <dbReference type="NCBI Taxonomy" id="703497"/>
    <lineage>
        <taxon>Eukaryota</taxon>
        <taxon>Fungi</taxon>
        <taxon>Dikarya</taxon>
        <taxon>Ascomycota</taxon>
        <taxon>Pezizomycotina</taxon>
        <taxon>Dothideomycetes</taxon>
        <taxon>Dothideomycetes incertae sedis</taxon>
        <taxon>Microthyriales</taxon>
        <taxon>Microthyriaceae</taxon>
        <taxon>Microthyrium</taxon>
    </lineage>
</organism>
<evidence type="ECO:0000313" key="3">
    <source>
        <dbReference type="Proteomes" id="UP000799302"/>
    </source>
</evidence>
<feature type="compositionally biased region" description="Basic residues" evidence="1">
    <location>
        <begin position="46"/>
        <end position="65"/>
    </location>
</feature>
<sequence>MAPRQSPKPFANLTNLPIRQRKTRQQQEITPSVLPTHSRKDERMIKKTQKPKKSTRLSIPKRPKRSDHGSFVAFVAAQQQILLETIADMHVPLPDMWNHYQNNQAIRVERSLFGLSTVPRSSSSSIRSCIMENLPDCVAKAEKHIPIAAESFQVKLTTLYTKLPQVLPFLVPGSEDDLHIIFNKLSVNETVYQPLPLQERLAVEHTLRDLKKDIVVSSTTLAAEKCQLLEALRSALSIEEQFDNSAVSAPLDDETPDETESRLAADLLKFIYVNLSNADSPFSGPRARSLELLAVAAFNRPKLWRLWRETATKLIDHAAAVEKLVDSWLASL</sequence>